<dbReference type="InParanoid" id="A0A1Z5S6G6"/>
<reference evidence="3" key="2">
    <citation type="journal article" date="2018" name="Plant J.">
        <title>The Sorghum bicolor reference genome: improved assembly, gene annotations, a transcriptome atlas, and signatures of genome organization.</title>
        <authorList>
            <person name="McCormick R.F."/>
            <person name="Truong S.K."/>
            <person name="Sreedasyam A."/>
            <person name="Jenkins J."/>
            <person name="Shu S."/>
            <person name="Sims D."/>
            <person name="Kennedy M."/>
            <person name="Amirebrahimi M."/>
            <person name="Weers B.D."/>
            <person name="McKinley B."/>
            <person name="Mattison A."/>
            <person name="Morishige D.T."/>
            <person name="Grimwood J."/>
            <person name="Schmutz J."/>
            <person name="Mullet J.E."/>
        </authorList>
    </citation>
    <scope>NUCLEOTIDE SEQUENCE [LARGE SCALE GENOMIC DNA]</scope>
    <source>
        <strain evidence="3">cv. BTx623</strain>
    </source>
</reference>
<evidence type="ECO:0000313" key="3">
    <source>
        <dbReference type="Proteomes" id="UP000000768"/>
    </source>
</evidence>
<dbReference type="AlphaFoldDB" id="A0A1Z5S6G6"/>
<keyword evidence="3" id="KW-1185">Reference proteome</keyword>
<name>A0A1Z5S6G6_SORBI</name>
<organism evidence="2 3">
    <name type="scientific">Sorghum bicolor</name>
    <name type="common">Sorghum</name>
    <name type="synonym">Sorghum vulgare</name>
    <dbReference type="NCBI Taxonomy" id="4558"/>
    <lineage>
        <taxon>Eukaryota</taxon>
        <taxon>Viridiplantae</taxon>
        <taxon>Streptophyta</taxon>
        <taxon>Embryophyta</taxon>
        <taxon>Tracheophyta</taxon>
        <taxon>Spermatophyta</taxon>
        <taxon>Magnoliopsida</taxon>
        <taxon>Liliopsida</taxon>
        <taxon>Poales</taxon>
        <taxon>Poaceae</taxon>
        <taxon>PACMAD clade</taxon>
        <taxon>Panicoideae</taxon>
        <taxon>Andropogonodae</taxon>
        <taxon>Andropogoneae</taxon>
        <taxon>Sorghinae</taxon>
        <taxon>Sorghum</taxon>
    </lineage>
</organism>
<evidence type="ECO:0000313" key="2">
    <source>
        <dbReference type="EMBL" id="OQU91504.1"/>
    </source>
</evidence>
<sequence>MSTHQAYAGRHPPTNAHGRARARARRAFTQLLPSTVLLARARLSASLRDGCRWPLGDTDLTYYSNRPDNAVPCHGVSLAKKHGDQVAVVLGLV</sequence>
<gene>
    <name evidence="2" type="ORF">SORBI_3001G192750</name>
</gene>
<feature type="region of interest" description="Disordered" evidence="1">
    <location>
        <begin position="1"/>
        <end position="22"/>
    </location>
</feature>
<dbReference type="Proteomes" id="UP000000768">
    <property type="component" value="Chromosome 1"/>
</dbReference>
<dbReference type="Gramene" id="OQU91504">
    <property type="protein sequence ID" value="OQU91504"/>
    <property type="gene ID" value="SORBI_3001G192750"/>
</dbReference>
<protein>
    <submittedName>
        <fullName evidence="2">Uncharacterized protein</fullName>
    </submittedName>
</protein>
<reference evidence="2 3" key="1">
    <citation type="journal article" date="2009" name="Nature">
        <title>The Sorghum bicolor genome and the diversification of grasses.</title>
        <authorList>
            <person name="Paterson A.H."/>
            <person name="Bowers J.E."/>
            <person name="Bruggmann R."/>
            <person name="Dubchak I."/>
            <person name="Grimwood J."/>
            <person name="Gundlach H."/>
            <person name="Haberer G."/>
            <person name="Hellsten U."/>
            <person name="Mitros T."/>
            <person name="Poliakov A."/>
            <person name="Schmutz J."/>
            <person name="Spannagl M."/>
            <person name="Tang H."/>
            <person name="Wang X."/>
            <person name="Wicker T."/>
            <person name="Bharti A.K."/>
            <person name="Chapman J."/>
            <person name="Feltus F.A."/>
            <person name="Gowik U."/>
            <person name="Grigoriev I.V."/>
            <person name="Lyons E."/>
            <person name="Maher C.A."/>
            <person name="Martis M."/>
            <person name="Narechania A."/>
            <person name="Otillar R.P."/>
            <person name="Penning B.W."/>
            <person name="Salamov A.A."/>
            <person name="Wang Y."/>
            <person name="Zhang L."/>
            <person name="Carpita N.C."/>
            <person name="Freeling M."/>
            <person name="Gingle A.R."/>
            <person name="Hash C.T."/>
            <person name="Keller B."/>
            <person name="Klein P."/>
            <person name="Kresovich S."/>
            <person name="McCann M.C."/>
            <person name="Ming R."/>
            <person name="Peterson D.G."/>
            <person name="Mehboob-ur-Rahman"/>
            <person name="Ware D."/>
            <person name="Westhoff P."/>
            <person name="Mayer K.F."/>
            <person name="Messing J."/>
            <person name="Rokhsar D.S."/>
        </authorList>
    </citation>
    <scope>NUCLEOTIDE SEQUENCE [LARGE SCALE GENOMIC DNA]</scope>
    <source>
        <strain evidence="3">cv. BTx623</strain>
    </source>
</reference>
<accession>A0A1Z5S6G6</accession>
<proteinExistence type="predicted"/>
<dbReference type="EMBL" id="CM000760">
    <property type="protein sequence ID" value="OQU91504.1"/>
    <property type="molecule type" value="Genomic_DNA"/>
</dbReference>
<evidence type="ECO:0000256" key="1">
    <source>
        <dbReference type="SAM" id="MobiDB-lite"/>
    </source>
</evidence>